<keyword evidence="2" id="KW-1185">Reference proteome</keyword>
<dbReference type="EMBL" id="MAMP01000012">
    <property type="protein sequence ID" value="OES45630.1"/>
    <property type="molecule type" value="Genomic_DNA"/>
</dbReference>
<name>A0A1E7DRB7_9BACI</name>
<gene>
    <name evidence="1" type="ORF">BA724_02125</name>
</gene>
<organism evidence="1 2">
    <name type="scientific">Domibacillus iocasae</name>
    <dbReference type="NCBI Taxonomy" id="1714016"/>
    <lineage>
        <taxon>Bacteria</taxon>
        <taxon>Bacillati</taxon>
        <taxon>Bacillota</taxon>
        <taxon>Bacilli</taxon>
        <taxon>Bacillales</taxon>
        <taxon>Bacillaceae</taxon>
        <taxon>Domibacillus</taxon>
    </lineage>
</organism>
<dbReference type="OrthoDB" id="9909900at2"/>
<dbReference type="RefSeq" id="WP_069937627.1">
    <property type="nucleotide sequence ID" value="NZ_MAMP01000012.1"/>
</dbReference>
<protein>
    <submittedName>
        <fullName evidence="1">Uncharacterized protein</fullName>
    </submittedName>
</protein>
<evidence type="ECO:0000313" key="2">
    <source>
        <dbReference type="Proteomes" id="UP000095658"/>
    </source>
</evidence>
<sequence length="85" mass="9458">MGKITYVLKSGDEYLRIPFKGGGSIHTTSNILDCTHFKSPVHASGFLKSVFTLPDDFMIDSEVNFRNVIIVKIALNVTEEPIDLD</sequence>
<dbReference type="AlphaFoldDB" id="A0A1E7DRB7"/>
<dbReference type="Proteomes" id="UP000095658">
    <property type="component" value="Unassembled WGS sequence"/>
</dbReference>
<accession>A0A1E7DRB7</accession>
<evidence type="ECO:0000313" key="1">
    <source>
        <dbReference type="EMBL" id="OES45630.1"/>
    </source>
</evidence>
<proteinExistence type="predicted"/>
<comment type="caution">
    <text evidence="1">The sequence shown here is derived from an EMBL/GenBank/DDBJ whole genome shotgun (WGS) entry which is preliminary data.</text>
</comment>
<reference evidence="1 2" key="1">
    <citation type="submission" date="2016-06" db="EMBL/GenBank/DDBJ databases">
        <title>Domibacillus iocasae genome sequencing.</title>
        <authorList>
            <person name="Verma A."/>
            <person name="Pal Y."/>
            <person name="Ojha A.K."/>
            <person name="Krishnamurthi S."/>
        </authorList>
    </citation>
    <scope>NUCLEOTIDE SEQUENCE [LARGE SCALE GENOMIC DNA]</scope>
    <source>
        <strain evidence="1 2">DSM 29979</strain>
    </source>
</reference>